<dbReference type="InterPro" id="IPR038071">
    <property type="entry name" value="UROD/MetE-like_sf"/>
</dbReference>
<dbReference type="AlphaFoldDB" id="A0A9D0ZYC2"/>
<reference evidence="1" key="2">
    <citation type="journal article" date="2021" name="PeerJ">
        <title>Extensive microbial diversity within the chicken gut microbiome revealed by metagenomics and culture.</title>
        <authorList>
            <person name="Gilroy R."/>
            <person name="Ravi A."/>
            <person name="Getino M."/>
            <person name="Pursley I."/>
            <person name="Horton D.L."/>
            <person name="Alikhan N.F."/>
            <person name="Baker D."/>
            <person name="Gharbi K."/>
            <person name="Hall N."/>
            <person name="Watson M."/>
            <person name="Adriaenssens E.M."/>
            <person name="Foster-Nyarko E."/>
            <person name="Jarju S."/>
            <person name="Secka A."/>
            <person name="Antonio M."/>
            <person name="Oren A."/>
            <person name="Chaudhuri R.R."/>
            <person name="La Ragione R."/>
            <person name="Hildebrand F."/>
            <person name="Pallen M.J."/>
        </authorList>
    </citation>
    <scope>NUCLEOTIDE SEQUENCE</scope>
    <source>
        <strain evidence="1">ChiSjej3B21-11622</strain>
    </source>
</reference>
<proteinExistence type="predicted"/>
<name>A0A9D0ZYC2_9FIRM</name>
<dbReference type="EMBL" id="DVFT01000227">
    <property type="protein sequence ID" value="HIQ97979.1"/>
    <property type="molecule type" value="Genomic_DNA"/>
</dbReference>
<evidence type="ECO:0000313" key="1">
    <source>
        <dbReference type="EMBL" id="HIQ97979.1"/>
    </source>
</evidence>
<reference evidence="1" key="1">
    <citation type="submission" date="2020-10" db="EMBL/GenBank/DDBJ databases">
        <authorList>
            <person name="Gilroy R."/>
        </authorList>
    </citation>
    <scope>NUCLEOTIDE SEQUENCE</scope>
    <source>
        <strain evidence="1">ChiSjej3B21-11622</strain>
    </source>
</reference>
<dbReference type="SUPFAM" id="SSF51726">
    <property type="entry name" value="UROD/MetE-like"/>
    <property type="match status" value="1"/>
</dbReference>
<dbReference type="Gene3D" id="3.20.20.210">
    <property type="match status" value="1"/>
</dbReference>
<evidence type="ECO:0000313" key="2">
    <source>
        <dbReference type="Proteomes" id="UP000886886"/>
    </source>
</evidence>
<organism evidence="1 2">
    <name type="scientific">Candidatus Limivivens merdigallinarum</name>
    <dbReference type="NCBI Taxonomy" id="2840859"/>
    <lineage>
        <taxon>Bacteria</taxon>
        <taxon>Bacillati</taxon>
        <taxon>Bacillota</taxon>
        <taxon>Clostridia</taxon>
        <taxon>Lachnospirales</taxon>
        <taxon>Lachnospiraceae</taxon>
        <taxon>Lachnospiraceae incertae sedis</taxon>
        <taxon>Candidatus Limivivens</taxon>
    </lineage>
</organism>
<dbReference type="Proteomes" id="UP000886886">
    <property type="component" value="Unassembled WGS sequence"/>
</dbReference>
<evidence type="ECO:0008006" key="3">
    <source>
        <dbReference type="Google" id="ProtNLM"/>
    </source>
</evidence>
<comment type="caution">
    <text evidence="1">The sequence shown here is derived from an EMBL/GenBank/DDBJ whole genome shotgun (WGS) entry which is preliminary data.</text>
</comment>
<sequence length="370" mass="42555">MNNRERFQAILHGRSADRMPAVHFGYTPEVVKKWVEEGHLPKDLLDLEDYSYELEDVISAKLGFDFGLHASRVTTTELFPFFQEQLVETMENGFEKWLNCDGVIVLSKQDAGSIPAEIDHLLKDRASWETYYLPKLVYSEERFSQEEAEHIKAERQRGNPVGLHCGSLFGRIRDYLGIVGFSYLLADDEELVQEIFHTVGSLCLKAVERTLETGLSFDYGHFWEDMCYKNGSLVSPKLFETYTADYYRKITSLLLRHGIDLVSVDCDGKIDDLISIWLSCGVNTMFPIEVGTWDASIEPWRKTYGPSLRGIGGMKKQLFALSYEDIDREIERLKPLVALSGYIPCPDHRIPEDARFEVVQYYCEKIKEIL</sequence>
<gene>
    <name evidence="1" type="ORF">IAB26_15625</name>
</gene>
<protein>
    <recommendedName>
        <fullName evidence="3">Uroporphyrinogen decarboxylase (URO-D) domain-containing protein</fullName>
    </recommendedName>
</protein>
<accession>A0A9D0ZYC2</accession>